<dbReference type="InterPro" id="IPR014937">
    <property type="entry name" value="DUF1810"/>
</dbReference>
<dbReference type="EMBL" id="ASSY01000010">
    <property type="protein sequence ID" value="EOS49985.1"/>
    <property type="molecule type" value="Genomic_DNA"/>
</dbReference>
<dbReference type="Pfam" id="PF18143">
    <property type="entry name" value="HAD_SAK_2"/>
    <property type="match status" value="1"/>
</dbReference>
<dbReference type="PATRIC" id="fig|1235794.3.peg.2423"/>
<evidence type="ECO:0000313" key="1">
    <source>
        <dbReference type="EMBL" id="EOS49985.1"/>
    </source>
</evidence>
<dbReference type="OrthoDB" id="9801870at2"/>
<evidence type="ECO:0008006" key="3">
    <source>
        <dbReference type="Google" id="ProtNLM"/>
    </source>
</evidence>
<dbReference type="eggNOG" id="COG5579">
    <property type="taxonomic scope" value="Bacteria"/>
</dbReference>
<protein>
    <recommendedName>
        <fullName evidence="3">Calpastatin</fullName>
    </recommendedName>
</protein>
<dbReference type="Pfam" id="PF08837">
    <property type="entry name" value="DUF1810"/>
    <property type="match status" value="1"/>
</dbReference>
<comment type="caution">
    <text evidence="1">The sequence shown here is derived from an EMBL/GenBank/DDBJ whole genome shotgun (WGS) entry which is preliminary data.</text>
</comment>
<dbReference type="RefSeq" id="WP_016310621.1">
    <property type="nucleotide sequence ID" value="NZ_KE159646.1"/>
</dbReference>
<reference evidence="1 2" key="1">
    <citation type="submission" date="2013-04" db="EMBL/GenBank/DDBJ databases">
        <title>The Genome Sequence of Enterorhabdus caecimuris B7.</title>
        <authorList>
            <consortium name="The Broad Institute Genomics Platform"/>
            <consortium name="The Broad Institute Genome Sequencing Center for Infectious Disease"/>
            <person name="Earl A."/>
            <person name="Xavier R."/>
            <person name="Elson C."/>
            <person name="Duck W."/>
            <person name="Walker B."/>
            <person name="Young S."/>
            <person name="Zeng Q."/>
            <person name="Gargeya S."/>
            <person name="Fitzgerald M."/>
            <person name="Haas B."/>
            <person name="Abouelleil A."/>
            <person name="Allen A.W."/>
            <person name="Alvarado L."/>
            <person name="Arachchi H.M."/>
            <person name="Berlin A.M."/>
            <person name="Chapman S.B."/>
            <person name="Gainer-Dewar J."/>
            <person name="Goldberg J."/>
            <person name="Griggs A."/>
            <person name="Gujja S."/>
            <person name="Hansen M."/>
            <person name="Howarth C."/>
            <person name="Imamovic A."/>
            <person name="Ireland A."/>
            <person name="Larimer J."/>
            <person name="McCowan C."/>
            <person name="Murphy C."/>
            <person name="Pearson M."/>
            <person name="Poon T.W."/>
            <person name="Priest M."/>
            <person name="Roberts A."/>
            <person name="Saif S."/>
            <person name="Shea T."/>
            <person name="Sisk P."/>
            <person name="Sykes S."/>
            <person name="Wortman J."/>
            <person name="Nusbaum C."/>
            <person name="Birren B."/>
        </authorList>
    </citation>
    <scope>NUCLEOTIDE SEQUENCE [LARGE SCALE GENOMIC DNA]</scope>
    <source>
        <strain evidence="1 2">B7</strain>
    </source>
</reference>
<dbReference type="HOGENOM" id="CLU_786946_0_0_11"/>
<dbReference type="Proteomes" id="UP000014204">
    <property type="component" value="Unassembled WGS sequence"/>
</dbReference>
<organism evidence="1 2">
    <name type="scientific">Adlercreutzia caecimuris B7</name>
    <dbReference type="NCBI Taxonomy" id="1235794"/>
    <lineage>
        <taxon>Bacteria</taxon>
        <taxon>Bacillati</taxon>
        <taxon>Actinomycetota</taxon>
        <taxon>Coriobacteriia</taxon>
        <taxon>Eggerthellales</taxon>
        <taxon>Eggerthellaceae</taxon>
        <taxon>Adlercreutzia</taxon>
    </lineage>
</organism>
<keyword evidence="2" id="KW-1185">Reference proteome</keyword>
<dbReference type="SUPFAM" id="SSF140736">
    <property type="entry name" value="Rv1873-like"/>
    <property type="match status" value="1"/>
</dbReference>
<evidence type="ECO:0000313" key="2">
    <source>
        <dbReference type="Proteomes" id="UP000014204"/>
    </source>
</evidence>
<sequence length="352" mass="39759">MAEHRDELNIGRFLEAQAGGIYEQALAELRAGCKQGHWIWFVFPQVRGLGFSWAADYYGIGSWEEAEAYLADEVLRSRLREAARALLDLPGDDPEAVLGPIDALKVRSSCTLFELVSDAPEFPAVLNRHYAGERDPLTLEIVKGFPTHNVLFLDFDGVMQPDYDKSHEMPLDEFCALRTWAAENYEDEGFLHVGNDDIAAALRDWTNEAVEGVRRIAEEGDARIVISSSWRFYDEDDNLRCLLKLRGLDGHFAGALSRSHSLEREDAIRLYLAQHPCSVRNYVAVDDAKLIGLDGHFVRIRKGSIREEDAEKALLVLNGEGYCEYEGDDEGDEEEGFWELDPVVASSIEWRM</sequence>
<dbReference type="GeneID" id="82191953"/>
<proteinExistence type="predicted"/>
<dbReference type="AlphaFoldDB" id="R9KUC9"/>
<gene>
    <name evidence="1" type="ORF">C811_02450</name>
</gene>
<dbReference type="Gene3D" id="1.25.40.380">
    <property type="entry name" value="Protein of unknown function DUF1810"/>
    <property type="match status" value="1"/>
</dbReference>
<accession>R9KUC9</accession>
<dbReference type="STRING" id="1235794.C811_02450"/>
<dbReference type="InterPro" id="IPR036287">
    <property type="entry name" value="Rv1873-like_sf"/>
</dbReference>
<name>R9KUC9_9ACTN</name>